<comment type="caution">
    <text evidence="1">The sequence shown here is derived from an EMBL/GenBank/DDBJ whole genome shotgun (WGS) entry which is preliminary data.</text>
</comment>
<accession>A0A1G2QH47</accession>
<evidence type="ECO:0000313" key="1">
    <source>
        <dbReference type="EMBL" id="OHA59910.1"/>
    </source>
</evidence>
<dbReference type="InterPro" id="IPR009267">
    <property type="entry name" value="NTP_transf_6"/>
</dbReference>
<dbReference type="Pfam" id="PF06042">
    <property type="entry name" value="NTP_transf_6"/>
    <property type="match status" value="1"/>
</dbReference>
<dbReference type="PANTHER" id="PTHR39166">
    <property type="entry name" value="BLL1166 PROTEIN"/>
    <property type="match status" value="1"/>
</dbReference>
<name>A0A1G2QH47_9BACT</name>
<evidence type="ECO:0000313" key="2">
    <source>
        <dbReference type="Proteomes" id="UP000177838"/>
    </source>
</evidence>
<reference evidence="1 2" key="1">
    <citation type="journal article" date="2016" name="Nat. Commun.">
        <title>Thousands of microbial genomes shed light on interconnected biogeochemical processes in an aquifer system.</title>
        <authorList>
            <person name="Anantharaman K."/>
            <person name="Brown C.T."/>
            <person name="Hug L.A."/>
            <person name="Sharon I."/>
            <person name="Castelle C.J."/>
            <person name="Probst A.J."/>
            <person name="Thomas B.C."/>
            <person name="Singh A."/>
            <person name="Wilkins M.J."/>
            <person name="Karaoz U."/>
            <person name="Brodie E.L."/>
            <person name="Williams K.H."/>
            <person name="Hubbard S.S."/>
            <person name="Banfield J.F."/>
        </authorList>
    </citation>
    <scope>NUCLEOTIDE SEQUENCE [LARGE SCALE GENOMIC DNA]</scope>
</reference>
<gene>
    <name evidence="1" type="ORF">A2589_02620</name>
</gene>
<dbReference type="PANTHER" id="PTHR39166:SF1">
    <property type="entry name" value="BLL1166 PROTEIN"/>
    <property type="match status" value="1"/>
</dbReference>
<dbReference type="AlphaFoldDB" id="A0A1G2QH47"/>
<proteinExistence type="predicted"/>
<dbReference type="EMBL" id="MHTK01000004">
    <property type="protein sequence ID" value="OHA59910.1"/>
    <property type="molecule type" value="Genomic_DNA"/>
</dbReference>
<sequence length="183" mass="21310">MNEKDIIQMVKDDEWMMNVLHEAEKLGLPDWMIGAGFLRNKVWDHLHGIVREVADTNDIDLVYFDEKNLDEKGDEELSKNMSGVLGLDWEIVNQAYTHQWHHREIPYLNTTEALAEWVETATSVAVTLVNKKPKIVAPHGINDLVNLIIKPSPTHKDQLDGFYKRIESKKWLEKWPKLKIMLD</sequence>
<evidence type="ECO:0008006" key="3">
    <source>
        <dbReference type="Google" id="ProtNLM"/>
    </source>
</evidence>
<organism evidence="1 2">
    <name type="scientific">Candidatus Vogelbacteria bacterium RIFOXYD1_FULL_46_19</name>
    <dbReference type="NCBI Taxonomy" id="1802439"/>
    <lineage>
        <taxon>Bacteria</taxon>
        <taxon>Candidatus Vogeliibacteriota</taxon>
    </lineage>
</organism>
<dbReference type="Proteomes" id="UP000177838">
    <property type="component" value="Unassembled WGS sequence"/>
</dbReference>
<protein>
    <recommendedName>
        <fullName evidence="3">Nucleotidyltransferase family protein</fullName>
    </recommendedName>
</protein>